<dbReference type="Proteomes" id="UP001183420">
    <property type="component" value="Unassembled WGS sequence"/>
</dbReference>
<evidence type="ECO:0000313" key="4">
    <source>
        <dbReference type="Proteomes" id="UP001183420"/>
    </source>
</evidence>
<feature type="region of interest" description="Disordered" evidence="1">
    <location>
        <begin position="27"/>
        <end position="46"/>
    </location>
</feature>
<sequence>MTDERPEPVGPEEERRLRLALRLIGEEVGRAEPEPAGPPRAARRRRREALAGPLALAAALALGVLAVVTANDSGDSDGSSDMAGGGGRTLRDHEWVACSTMILEGDVLDIRPTSGLYHRELVTLRVGEWIKPAEGPAEVELNLVGPRRARAEEPLRVGEHVLLMVPVLRDDVPDIFRGDRIDEYRDVIERALPRAENTECPDFWLNPDDQPPLVDTR</sequence>
<evidence type="ECO:0000256" key="1">
    <source>
        <dbReference type="SAM" id="MobiDB-lite"/>
    </source>
</evidence>
<name>A0ABU2LP35_9ACTN</name>
<dbReference type="RefSeq" id="WP_311598006.1">
    <property type="nucleotide sequence ID" value="NZ_JAVREM010000010.1"/>
</dbReference>
<dbReference type="EMBL" id="JAVREM010000010">
    <property type="protein sequence ID" value="MDT0318987.1"/>
    <property type="molecule type" value="Genomic_DNA"/>
</dbReference>
<keyword evidence="2" id="KW-1133">Transmembrane helix</keyword>
<comment type="caution">
    <text evidence="3">The sequence shown here is derived from an EMBL/GenBank/DDBJ whole genome shotgun (WGS) entry which is preliminary data.</text>
</comment>
<evidence type="ECO:0000313" key="3">
    <source>
        <dbReference type="EMBL" id="MDT0318987.1"/>
    </source>
</evidence>
<accession>A0ABU2LP35</accession>
<keyword evidence="2" id="KW-0812">Transmembrane</keyword>
<protein>
    <submittedName>
        <fullName evidence="3">Uncharacterized protein</fullName>
    </submittedName>
</protein>
<gene>
    <name evidence="3" type="ORF">RNC47_11625</name>
</gene>
<keyword evidence="2" id="KW-0472">Membrane</keyword>
<organism evidence="3 4">
    <name type="scientific">Streptomyces millisiae</name>
    <dbReference type="NCBI Taxonomy" id="3075542"/>
    <lineage>
        <taxon>Bacteria</taxon>
        <taxon>Bacillati</taxon>
        <taxon>Actinomycetota</taxon>
        <taxon>Actinomycetes</taxon>
        <taxon>Kitasatosporales</taxon>
        <taxon>Streptomycetaceae</taxon>
        <taxon>Streptomyces</taxon>
    </lineage>
</organism>
<proteinExistence type="predicted"/>
<feature type="transmembrane region" description="Helical" evidence="2">
    <location>
        <begin position="49"/>
        <end position="70"/>
    </location>
</feature>
<keyword evidence="4" id="KW-1185">Reference proteome</keyword>
<evidence type="ECO:0000256" key="2">
    <source>
        <dbReference type="SAM" id="Phobius"/>
    </source>
</evidence>
<reference evidence="4" key="1">
    <citation type="submission" date="2023-07" db="EMBL/GenBank/DDBJ databases">
        <title>30 novel species of actinomycetes from the DSMZ collection.</title>
        <authorList>
            <person name="Nouioui I."/>
        </authorList>
    </citation>
    <scope>NUCLEOTIDE SEQUENCE [LARGE SCALE GENOMIC DNA]</scope>
    <source>
        <strain evidence="4">DSM 44918</strain>
    </source>
</reference>